<dbReference type="Proteomes" id="UP000001072">
    <property type="component" value="Unassembled WGS sequence"/>
</dbReference>
<feature type="compositionally biased region" description="Polar residues" evidence="1">
    <location>
        <begin position="209"/>
        <end position="245"/>
    </location>
</feature>
<name>F4SCL4_MELLP</name>
<dbReference type="OrthoDB" id="10442022at2759"/>
<dbReference type="KEGG" id="mlr:MELLADRAFT_114204"/>
<dbReference type="InParanoid" id="F4SCL4"/>
<feature type="compositionally biased region" description="Polar residues" evidence="1">
    <location>
        <begin position="151"/>
        <end position="167"/>
    </location>
</feature>
<feature type="region of interest" description="Disordered" evidence="1">
    <location>
        <begin position="546"/>
        <end position="566"/>
    </location>
</feature>
<feature type="compositionally biased region" description="Low complexity" evidence="1">
    <location>
        <begin position="474"/>
        <end position="488"/>
    </location>
</feature>
<dbReference type="VEuPathDB" id="FungiDB:MELLADRAFT_114204"/>
<feature type="region of interest" description="Disordered" evidence="1">
    <location>
        <begin position="209"/>
        <end position="249"/>
    </location>
</feature>
<dbReference type="GeneID" id="18925254"/>
<dbReference type="EMBL" id="GL883212">
    <property type="protein sequence ID" value="EGF97616.1"/>
    <property type="molecule type" value="Genomic_DNA"/>
</dbReference>
<organism evidence="3">
    <name type="scientific">Melampsora larici-populina (strain 98AG31 / pathotype 3-4-7)</name>
    <name type="common">Poplar leaf rust fungus</name>
    <dbReference type="NCBI Taxonomy" id="747676"/>
    <lineage>
        <taxon>Eukaryota</taxon>
        <taxon>Fungi</taxon>
        <taxon>Dikarya</taxon>
        <taxon>Basidiomycota</taxon>
        <taxon>Pucciniomycotina</taxon>
        <taxon>Pucciniomycetes</taxon>
        <taxon>Pucciniales</taxon>
        <taxon>Melampsoraceae</taxon>
        <taxon>Melampsora</taxon>
    </lineage>
</organism>
<gene>
    <name evidence="2" type="ORF">MELLADRAFT_114204</name>
</gene>
<reference evidence="3" key="1">
    <citation type="journal article" date="2011" name="Proc. Natl. Acad. Sci. U.S.A.">
        <title>Obligate biotrophy features unraveled by the genomic analysis of rust fungi.</title>
        <authorList>
            <person name="Duplessis S."/>
            <person name="Cuomo C.A."/>
            <person name="Lin Y.-C."/>
            <person name="Aerts A."/>
            <person name="Tisserant E."/>
            <person name="Veneault-Fourrey C."/>
            <person name="Joly D.L."/>
            <person name="Hacquard S."/>
            <person name="Amselem J."/>
            <person name="Cantarel B.L."/>
            <person name="Chiu R."/>
            <person name="Coutinho P.M."/>
            <person name="Feau N."/>
            <person name="Field M."/>
            <person name="Frey P."/>
            <person name="Gelhaye E."/>
            <person name="Goldberg J."/>
            <person name="Grabherr M.G."/>
            <person name="Kodira C.D."/>
            <person name="Kohler A."/>
            <person name="Kuees U."/>
            <person name="Lindquist E.A."/>
            <person name="Lucas S.M."/>
            <person name="Mago R."/>
            <person name="Mauceli E."/>
            <person name="Morin E."/>
            <person name="Murat C."/>
            <person name="Pangilinan J.L."/>
            <person name="Park R."/>
            <person name="Pearson M."/>
            <person name="Quesneville H."/>
            <person name="Rouhier N."/>
            <person name="Sakthikumar S."/>
            <person name="Salamov A.A."/>
            <person name="Schmutz J."/>
            <person name="Selles B."/>
            <person name="Shapiro H."/>
            <person name="Tanguay P."/>
            <person name="Tuskan G.A."/>
            <person name="Henrissat B."/>
            <person name="Van de Peer Y."/>
            <person name="Rouze P."/>
            <person name="Ellis J.G."/>
            <person name="Dodds P.N."/>
            <person name="Schein J.E."/>
            <person name="Zhong S."/>
            <person name="Hamelin R.C."/>
            <person name="Grigoriev I.V."/>
            <person name="Szabo L.J."/>
            <person name="Martin F."/>
        </authorList>
    </citation>
    <scope>NUCLEOTIDE SEQUENCE [LARGE SCALE GENOMIC DNA]</scope>
    <source>
        <strain evidence="3">98AG31 / pathotype 3-4-7</strain>
    </source>
</reference>
<protein>
    <recommendedName>
        <fullName evidence="4">Retrotransposon gag domain-containing protein</fullName>
    </recommendedName>
</protein>
<dbReference type="HOGENOM" id="CLU_033256_0_0_1"/>
<evidence type="ECO:0000256" key="1">
    <source>
        <dbReference type="SAM" id="MobiDB-lite"/>
    </source>
</evidence>
<feature type="region of interest" description="Disordered" evidence="1">
    <location>
        <begin position="1"/>
        <end position="21"/>
    </location>
</feature>
<dbReference type="RefSeq" id="XP_007419118.1">
    <property type="nucleotide sequence ID" value="XM_007419056.1"/>
</dbReference>
<evidence type="ECO:0000313" key="3">
    <source>
        <dbReference type="Proteomes" id="UP000001072"/>
    </source>
</evidence>
<sequence>MSDQPRHTRNNPVSDLVRLSDPEGLLRNPRISRSVTPVVVSEEASTSLFHRELDSFLNPPTRTGIRTLQPSPAVWSPIARQLTPNFSSELSAPPSEYSVNLDQLSVLSPTRPHANLPRPPRRSLPGAFDPNLTIGGSDSELTMNGPPPTNLMDSTSGPHSPQDQQTFMPGAENSAVSQSQFQAETAAMRAEIVTLQNLVRQLVLSKQSDQAPANTGQQGSHQGHNASSESQDGTILQPHFTSTPLDRNPFRVPTLQSVTHISSNQAHPEIHQQPASAIDPIRFRVSDFPEYKGRYGDVSAYRIWRHKVERLFIVKGVMLDSDRFNILPLLLGNDPAASWCRRAGEFVGHSWASAMKELETVILPVDWLDKIKQQIRELSMKPNESMSAFCARARVLQEAAGSDECSEESLAWAIVGGSTSLFRSIQQRDQLVKTSINPVSQQFSFAIFEQRACSTWDFVMEIEAKTRAGSKTQNSNTNPFTNTTSAPAQRTSNRQPLTPEETAARNARFFAYMRSVGLCPRCKTSCKDWQGNCTAPFNQAYVQIPNEFPRQPPYPPPKASNTQPRRNAMVESRPAARRIDVAAVDNDQVVDVAALGEFPDLGREDLRAYEQLLERLAGPEEEDLVDAADGCLSYEPLV</sequence>
<dbReference type="AlphaFoldDB" id="F4SCL4"/>
<proteinExistence type="predicted"/>
<keyword evidence="3" id="KW-1185">Reference proteome</keyword>
<evidence type="ECO:0000313" key="2">
    <source>
        <dbReference type="EMBL" id="EGF97616.1"/>
    </source>
</evidence>
<feature type="region of interest" description="Disordered" evidence="1">
    <location>
        <begin position="468"/>
        <end position="500"/>
    </location>
</feature>
<evidence type="ECO:0008006" key="4">
    <source>
        <dbReference type="Google" id="ProtNLM"/>
    </source>
</evidence>
<feature type="region of interest" description="Disordered" evidence="1">
    <location>
        <begin position="109"/>
        <end position="179"/>
    </location>
</feature>
<accession>F4SCL4</accession>